<dbReference type="InterPro" id="IPR002204">
    <property type="entry name" value="3-OH-isobutyrate_DH-rel_CS"/>
</dbReference>
<dbReference type="InterPro" id="IPR008927">
    <property type="entry name" value="6-PGluconate_DH-like_C_sf"/>
</dbReference>
<dbReference type="PANTHER" id="PTHR43060:SF15">
    <property type="entry name" value="3-HYDROXYISOBUTYRATE DEHYDROGENASE-LIKE 1, MITOCHONDRIAL-RELATED"/>
    <property type="match status" value="1"/>
</dbReference>
<evidence type="ECO:0000313" key="4">
    <source>
        <dbReference type="EMBL" id="TMV09934.1"/>
    </source>
</evidence>
<dbReference type="Proteomes" id="UP001193035">
    <property type="component" value="Unassembled WGS sequence"/>
</dbReference>
<evidence type="ECO:0000259" key="2">
    <source>
        <dbReference type="Pfam" id="PF03446"/>
    </source>
</evidence>
<dbReference type="Gene3D" id="1.10.1040.10">
    <property type="entry name" value="N-(1-d-carboxylethyl)-l-norvaline Dehydrogenase, domain 2"/>
    <property type="match status" value="1"/>
</dbReference>
<dbReference type="SUPFAM" id="SSF48179">
    <property type="entry name" value="6-phosphogluconate dehydrogenase C-terminal domain-like"/>
    <property type="match status" value="1"/>
</dbReference>
<dbReference type="Pfam" id="PF14833">
    <property type="entry name" value="NAD_binding_11"/>
    <property type="match status" value="1"/>
</dbReference>
<protein>
    <submittedName>
        <fullName evidence="4">NAD(P)-dependent oxidoreductase</fullName>
    </submittedName>
</protein>
<dbReference type="PANTHER" id="PTHR43060">
    <property type="entry name" value="3-HYDROXYISOBUTYRATE DEHYDROGENASE-LIKE 1, MITOCHONDRIAL-RELATED"/>
    <property type="match status" value="1"/>
</dbReference>
<feature type="domain" description="3-hydroxyisobutyrate dehydrogenase-like NAD-binding" evidence="3">
    <location>
        <begin position="217"/>
        <end position="319"/>
    </location>
</feature>
<dbReference type="PROSITE" id="PS00895">
    <property type="entry name" value="3_HYDROXYISOBUT_DH"/>
    <property type="match status" value="1"/>
</dbReference>
<organism evidence="4 5">
    <name type="scientific">Ruegeria sediminis</name>
    <dbReference type="NCBI Taxonomy" id="2583820"/>
    <lineage>
        <taxon>Bacteria</taxon>
        <taxon>Pseudomonadati</taxon>
        <taxon>Pseudomonadota</taxon>
        <taxon>Alphaproteobacteria</taxon>
        <taxon>Rhodobacterales</taxon>
        <taxon>Roseobacteraceae</taxon>
        <taxon>Ruegeria</taxon>
    </lineage>
</organism>
<evidence type="ECO:0000256" key="1">
    <source>
        <dbReference type="ARBA" id="ARBA00009080"/>
    </source>
</evidence>
<sequence>MSVSLPMAAAWNWRRPISGLQRTCRATTTEPPPRLCDSQNVPGRRVEMANRRPNDLRVGFIGLGMMGAGMARRIMGAGYPLTVTANRSRTAIEPLLRDGAAEAATPAELAAACDVVLSCVPDGPAVEKLAEHIVPVLGPGKLWIDATTSDPAVTERVAARVAAAGAAFADAPVTGGPPQAERGELASLVGCAVEDFAAVEAVVGTYSKVVRRFGEVGAGHTAKLLNNFVSQGTMILLAEAFGAARRKGIDWTALYDVMAAGAARSGTLEKAVAPALKGDFDGSRFTIANAEKDLRYVVQLFSDEAMPGTEVAKILHAILAERVASGDAERFVSRLLDQDGAVGELPET</sequence>
<feature type="domain" description="6-phosphogluconate dehydrogenase NADP-binding" evidence="2">
    <location>
        <begin position="57"/>
        <end position="210"/>
    </location>
</feature>
<evidence type="ECO:0000259" key="3">
    <source>
        <dbReference type="Pfam" id="PF14833"/>
    </source>
</evidence>
<comment type="caution">
    <text evidence="4">The sequence shown here is derived from an EMBL/GenBank/DDBJ whole genome shotgun (WGS) entry which is preliminary data.</text>
</comment>
<dbReference type="Pfam" id="PF03446">
    <property type="entry name" value="NAD_binding_2"/>
    <property type="match status" value="1"/>
</dbReference>
<dbReference type="InterPro" id="IPR036291">
    <property type="entry name" value="NAD(P)-bd_dom_sf"/>
</dbReference>
<evidence type="ECO:0000313" key="5">
    <source>
        <dbReference type="Proteomes" id="UP001193035"/>
    </source>
</evidence>
<keyword evidence="5" id="KW-1185">Reference proteome</keyword>
<name>A0ABY2X3H3_9RHOB</name>
<dbReference type="InterPro" id="IPR029154">
    <property type="entry name" value="HIBADH-like_NADP-bd"/>
</dbReference>
<accession>A0ABY2X3H3</accession>
<comment type="similarity">
    <text evidence="1">Belongs to the HIBADH-related family.</text>
</comment>
<proteinExistence type="inferred from homology"/>
<dbReference type="SUPFAM" id="SSF51735">
    <property type="entry name" value="NAD(P)-binding Rossmann-fold domains"/>
    <property type="match status" value="1"/>
</dbReference>
<dbReference type="Gene3D" id="3.40.50.720">
    <property type="entry name" value="NAD(P)-binding Rossmann-like Domain"/>
    <property type="match status" value="1"/>
</dbReference>
<dbReference type="InterPro" id="IPR006115">
    <property type="entry name" value="6PGDH_NADP-bd"/>
</dbReference>
<reference evidence="4 5" key="1">
    <citation type="submission" date="2019-05" db="EMBL/GenBank/DDBJ databases">
        <title>Ruegeria sp. nov., isolated from tidal flat.</title>
        <authorList>
            <person name="Kim W."/>
        </authorList>
    </citation>
    <scope>NUCLEOTIDE SEQUENCE [LARGE SCALE GENOMIC DNA]</scope>
    <source>
        <strain evidence="4 5">CAU 1488</strain>
    </source>
</reference>
<dbReference type="InterPro" id="IPR013328">
    <property type="entry name" value="6PGD_dom2"/>
</dbReference>
<gene>
    <name evidence="4" type="ORF">FGK63_02360</name>
</gene>
<dbReference type="EMBL" id="VCPD01000001">
    <property type="protein sequence ID" value="TMV09934.1"/>
    <property type="molecule type" value="Genomic_DNA"/>
</dbReference>